<sequence length="106" mass="10648">MPDGSEATVVDSEPTAVLVAYSCEPLTASVLVPSTWPGATFVICRSFPAEPTLTTPLALPAYVYAVPAIVSPVTGTAAVAATELAPSATEFAIDAVARAPSAKALS</sequence>
<reference evidence="1 2" key="1">
    <citation type="submission" date="2020-04" db="EMBL/GenBank/DDBJ databases">
        <authorList>
            <person name="De Canck E."/>
        </authorList>
    </citation>
    <scope>NUCLEOTIDE SEQUENCE [LARGE SCALE GENOMIC DNA]</scope>
    <source>
        <strain evidence="1 2">LMG 29542</strain>
    </source>
</reference>
<dbReference type="AlphaFoldDB" id="A0A6J5F607"/>
<protein>
    <submittedName>
        <fullName evidence="1">Uncharacterized protein</fullName>
    </submittedName>
</protein>
<evidence type="ECO:0000313" key="2">
    <source>
        <dbReference type="Proteomes" id="UP000494363"/>
    </source>
</evidence>
<proteinExistence type="predicted"/>
<name>A0A6J5F607_9BURK</name>
<dbReference type="Proteomes" id="UP000494363">
    <property type="component" value="Unassembled WGS sequence"/>
</dbReference>
<gene>
    <name evidence="1" type="ORF">LMG29542_07654</name>
</gene>
<evidence type="ECO:0000313" key="1">
    <source>
        <dbReference type="EMBL" id="CAB3774229.1"/>
    </source>
</evidence>
<keyword evidence="2" id="KW-1185">Reference proteome</keyword>
<organism evidence="1 2">
    <name type="scientific">Paraburkholderia humisilvae</name>
    <dbReference type="NCBI Taxonomy" id="627669"/>
    <lineage>
        <taxon>Bacteria</taxon>
        <taxon>Pseudomonadati</taxon>
        <taxon>Pseudomonadota</taxon>
        <taxon>Betaproteobacteria</taxon>
        <taxon>Burkholderiales</taxon>
        <taxon>Burkholderiaceae</taxon>
        <taxon>Paraburkholderia</taxon>
    </lineage>
</organism>
<dbReference type="EMBL" id="CADIKH010000102">
    <property type="protein sequence ID" value="CAB3774229.1"/>
    <property type="molecule type" value="Genomic_DNA"/>
</dbReference>
<accession>A0A6J5F607</accession>